<gene>
    <name evidence="3" type="ORF">SAMN04488118_10877</name>
</gene>
<evidence type="ECO:0000313" key="4">
    <source>
        <dbReference type="Proteomes" id="UP000198767"/>
    </source>
</evidence>
<dbReference type="AlphaFoldDB" id="A0A1G5R3R0"/>
<reference evidence="3 4" key="1">
    <citation type="submission" date="2016-10" db="EMBL/GenBank/DDBJ databases">
        <authorList>
            <person name="de Groot N.N."/>
        </authorList>
    </citation>
    <scope>NUCLEOTIDE SEQUENCE [LARGE SCALE GENOMIC DNA]</scope>
    <source>
        <strain evidence="3 4">U95</strain>
    </source>
</reference>
<dbReference type="STRING" id="1156985.SAMN04488118_10877"/>
<keyword evidence="2" id="KW-0812">Transmembrane</keyword>
<name>A0A1G5R3R0_9RHOB</name>
<feature type="transmembrane region" description="Helical" evidence="2">
    <location>
        <begin position="430"/>
        <end position="451"/>
    </location>
</feature>
<keyword evidence="2" id="KW-1133">Transmembrane helix</keyword>
<dbReference type="OrthoDB" id="6865449at2"/>
<proteinExistence type="predicted"/>
<feature type="transmembrane region" description="Helical" evidence="2">
    <location>
        <begin position="536"/>
        <end position="557"/>
    </location>
</feature>
<evidence type="ECO:0000313" key="3">
    <source>
        <dbReference type="EMBL" id="SCZ68724.1"/>
    </source>
</evidence>
<evidence type="ECO:0000256" key="2">
    <source>
        <dbReference type="SAM" id="Phobius"/>
    </source>
</evidence>
<evidence type="ECO:0008006" key="5">
    <source>
        <dbReference type="Google" id="ProtNLM"/>
    </source>
</evidence>
<sequence>MRYSSWKQIKDATPAERKLKDCAEAGEPCELGPHDKIPREPTDWAKPDENRHIRADVLRFLILSDTTTEKGIMIEGGYISDALDLSDCTIPRKCMFFGCRFEGPLFLTRSTIESDLRISNSALYNVDAAGSRIAGQLDFGGTQFLATEIPALNLQHAEVKESVLLTNTSFTSAAILAGIKIGGQLDFSRATFMISRAPPNYLFSGDTALTLERAEVKESAFFNCISLTATANLSGIRIGGQLDCTGAAFLAKTDVALFMRNAKVQSELIIKDLEEVNGLIDLSATYAGSLTDDQNSWPSNKKLILDGFTYDRIIGATDAKNRLDWLAKGDRCSPQDDEENEDERFFPQPYKQLAKVLHNMGHEADAREVLFTLEQKLSIERRNALQQDIKTLRQTAPKTGLDIARLLILGMERGKDWLLRSIIGYGYKPFRSLAALVLLVCLFWLFTLAAWHTGGFAPNSGVILTSPDWTALGTDHPNAAAAWAALAPAGQDWESFGSFAYALDVVIPIIEFGQTDAWAPSTSRGLAGTILWWARWPFTIAGWIVTALGAAALTGVIQRK</sequence>
<dbReference type="EMBL" id="FMWG01000008">
    <property type="protein sequence ID" value="SCZ68724.1"/>
    <property type="molecule type" value="Genomic_DNA"/>
</dbReference>
<accession>A0A1G5R3R0</accession>
<keyword evidence="4" id="KW-1185">Reference proteome</keyword>
<feature type="region of interest" description="Disordered" evidence="1">
    <location>
        <begin position="26"/>
        <end position="46"/>
    </location>
</feature>
<keyword evidence="2" id="KW-0472">Membrane</keyword>
<dbReference type="Proteomes" id="UP000198767">
    <property type="component" value="Unassembled WGS sequence"/>
</dbReference>
<protein>
    <recommendedName>
        <fullName evidence="5">Pentapeptide repeat-containing protein</fullName>
    </recommendedName>
</protein>
<dbReference type="RefSeq" id="WP_090219664.1">
    <property type="nucleotide sequence ID" value="NZ_FMWG01000008.1"/>
</dbReference>
<evidence type="ECO:0000256" key="1">
    <source>
        <dbReference type="SAM" id="MobiDB-lite"/>
    </source>
</evidence>
<organism evidence="3 4">
    <name type="scientific">Epibacterium ulvae</name>
    <dbReference type="NCBI Taxonomy" id="1156985"/>
    <lineage>
        <taxon>Bacteria</taxon>
        <taxon>Pseudomonadati</taxon>
        <taxon>Pseudomonadota</taxon>
        <taxon>Alphaproteobacteria</taxon>
        <taxon>Rhodobacterales</taxon>
        <taxon>Roseobacteraceae</taxon>
        <taxon>Epibacterium</taxon>
    </lineage>
</organism>
<feature type="compositionally biased region" description="Basic and acidic residues" evidence="1">
    <location>
        <begin position="32"/>
        <end position="46"/>
    </location>
</feature>